<dbReference type="CDD" id="cd17320">
    <property type="entry name" value="MFS_MdfA_MDR_like"/>
    <property type="match status" value="1"/>
</dbReference>
<feature type="domain" description="Major facilitator superfamily (MFS) profile" evidence="10">
    <location>
        <begin position="26"/>
        <end position="411"/>
    </location>
</feature>
<dbReference type="InterPro" id="IPR004812">
    <property type="entry name" value="Efflux_drug-R_Bcr/CmlA"/>
</dbReference>
<evidence type="ECO:0000259" key="10">
    <source>
        <dbReference type="PROSITE" id="PS50850"/>
    </source>
</evidence>
<keyword evidence="7 8" id="KW-0472">Membrane</keyword>
<feature type="region of interest" description="Disordered" evidence="9">
    <location>
        <begin position="1"/>
        <end position="21"/>
    </location>
</feature>
<evidence type="ECO:0000256" key="7">
    <source>
        <dbReference type="ARBA" id="ARBA00023136"/>
    </source>
</evidence>
<evidence type="ECO:0000256" key="5">
    <source>
        <dbReference type="ARBA" id="ARBA00022692"/>
    </source>
</evidence>
<keyword evidence="12" id="KW-1185">Reference proteome</keyword>
<organism evidence="11 12">
    <name type="scientific">Pseudomonas gessardii</name>
    <dbReference type="NCBI Taxonomy" id="78544"/>
    <lineage>
        <taxon>Bacteria</taxon>
        <taxon>Pseudomonadati</taxon>
        <taxon>Pseudomonadota</taxon>
        <taxon>Gammaproteobacteria</taxon>
        <taxon>Pseudomonadales</taxon>
        <taxon>Pseudomonadaceae</taxon>
        <taxon>Pseudomonas</taxon>
    </lineage>
</organism>
<protein>
    <recommendedName>
        <fullName evidence="8">Bcr/CflA family efflux transporter</fullName>
    </recommendedName>
</protein>
<feature type="transmembrane region" description="Helical" evidence="8">
    <location>
        <begin position="326"/>
        <end position="352"/>
    </location>
</feature>
<keyword evidence="4" id="KW-1003">Cell membrane</keyword>
<feature type="transmembrane region" description="Helical" evidence="8">
    <location>
        <begin position="28"/>
        <end position="49"/>
    </location>
</feature>
<evidence type="ECO:0000256" key="4">
    <source>
        <dbReference type="ARBA" id="ARBA00022475"/>
    </source>
</evidence>
<proteinExistence type="inferred from homology"/>
<dbReference type="NCBIfam" id="TIGR00710">
    <property type="entry name" value="efflux_Bcr_CflA"/>
    <property type="match status" value="1"/>
</dbReference>
<keyword evidence="8" id="KW-0997">Cell inner membrane</keyword>
<feature type="transmembrane region" description="Helical" evidence="8">
    <location>
        <begin position="388"/>
        <end position="406"/>
    </location>
</feature>
<comment type="caution">
    <text evidence="8">Lacks conserved residue(s) required for the propagation of feature annotation.</text>
</comment>
<keyword evidence="6 8" id="KW-1133">Transmembrane helix</keyword>
<feature type="compositionally biased region" description="Polar residues" evidence="9">
    <location>
        <begin position="12"/>
        <end position="21"/>
    </location>
</feature>
<accession>A0ABS9F641</accession>
<feature type="transmembrane region" description="Helical" evidence="8">
    <location>
        <begin position="182"/>
        <end position="201"/>
    </location>
</feature>
<evidence type="ECO:0000256" key="3">
    <source>
        <dbReference type="ARBA" id="ARBA00022448"/>
    </source>
</evidence>
<feature type="transmembrane region" description="Helical" evidence="8">
    <location>
        <begin position="359"/>
        <end position="382"/>
    </location>
</feature>
<evidence type="ECO:0000256" key="6">
    <source>
        <dbReference type="ARBA" id="ARBA00022989"/>
    </source>
</evidence>
<feature type="transmembrane region" description="Helical" evidence="8">
    <location>
        <begin position="266"/>
        <end position="285"/>
    </location>
</feature>
<sequence length="415" mass="44569">MPSLGPAETERNAGSPSDVPRTTNNVRLMLNLSALMSFASISTDMYLPALPAISRALHTDSAGVELTFSAFLIGFSLGQLIWGPISDRFGRKFPILIGMVLFIIGSVGCALSTTVTEMMVWRVVQALGACVGPVLSRAMVRDLYGREQSAKMLSTLILIMGVAPIAGPLVGGQILLLWSWPAIFWALAIVGLVTLFSFSRLPESLPPKHRTREPLRHTFATYLQLIRDPRLIGYALSGGFFYGGAYAFIVGTPFAYIDFYQVSPQAYGWLFGVNIVGMMIANFINGRLLSRMSSEQLFYRGAWTLAFFGVVLSVCVLFGWGGIWGLVIPIFFYMSMNGLIVANSVAGALAFFPHRAGSASSLVGAMHYGSGIFSAALVSWLADGTPKGMALVMGGAGIGCLVAALWSKGARAERS</sequence>
<evidence type="ECO:0000256" key="2">
    <source>
        <dbReference type="ARBA" id="ARBA00006236"/>
    </source>
</evidence>
<dbReference type="InterPro" id="IPR020846">
    <property type="entry name" value="MFS_dom"/>
</dbReference>
<feature type="transmembrane region" description="Helical" evidence="8">
    <location>
        <begin position="93"/>
        <end position="113"/>
    </location>
</feature>
<dbReference type="Gene3D" id="1.20.1720.10">
    <property type="entry name" value="Multidrug resistance protein D"/>
    <property type="match status" value="1"/>
</dbReference>
<evidence type="ECO:0000313" key="12">
    <source>
        <dbReference type="Proteomes" id="UP000814003"/>
    </source>
</evidence>
<dbReference type="Pfam" id="PF07690">
    <property type="entry name" value="MFS_1"/>
    <property type="match status" value="1"/>
</dbReference>
<dbReference type="PROSITE" id="PS50850">
    <property type="entry name" value="MFS"/>
    <property type="match status" value="1"/>
</dbReference>
<dbReference type="PANTHER" id="PTHR23502">
    <property type="entry name" value="MAJOR FACILITATOR SUPERFAMILY"/>
    <property type="match status" value="1"/>
</dbReference>
<feature type="transmembrane region" description="Helical" evidence="8">
    <location>
        <begin position="231"/>
        <end position="254"/>
    </location>
</feature>
<keyword evidence="3 8" id="KW-0813">Transport</keyword>
<dbReference type="Proteomes" id="UP000814003">
    <property type="component" value="Unassembled WGS sequence"/>
</dbReference>
<dbReference type="NCBIfam" id="NF008314">
    <property type="entry name" value="PRK11102.1"/>
    <property type="match status" value="1"/>
</dbReference>
<keyword evidence="5 8" id="KW-0812">Transmembrane</keyword>
<evidence type="ECO:0000256" key="8">
    <source>
        <dbReference type="RuleBase" id="RU365088"/>
    </source>
</evidence>
<gene>
    <name evidence="11" type="ORF">GIW56_13380</name>
</gene>
<feature type="transmembrane region" description="Helical" evidence="8">
    <location>
        <begin position="61"/>
        <end position="81"/>
    </location>
</feature>
<comment type="subcellular location">
    <subcellularLocation>
        <location evidence="8">Cell inner membrane</location>
        <topology evidence="8">Multi-pass membrane protein</topology>
    </subcellularLocation>
    <subcellularLocation>
        <location evidence="1">Cell membrane</location>
        <topology evidence="1">Multi-pass membrane protein</topology>
    </subcellularLocation>
</comment>
<feature type="transmembrane region" description="Helical" evidence="8">
    <location>
        <begin position="152"/>
        <end position="176"/>
    </location>
</feature>
<comment type="caution">
    <text evidence="11">The sequence shown here is derived from an EMBL/GenBank/DDBJ whole genome shotgun (WGS) entry which is preliminary data.</text>
</comment>
<comment type="similarity">
    <text evidence="2 8">Belongs to the major facilitator superfamily. Bcr/CmlA family.</text>
</comment>
<name>A0ABS9F641_9PSED</name>
<dbReference type="PANTHER" id="PTHR23502:SF132">
    <property type="entry name" value="POLYAMINE TRANSPORTER 2-RELATED"/>
    <property type="match status" value="1"/>
</dbReference>
<feature type="transmembrane region" description="Helical" evidence="8">
    <location>
        <begin position="297"/>
        <end position="320"/>
    </location>
</feature>
<evidence type="ECO:0000313" key="11">
    <source>
        <dbReference type="EMBL" id="MCF5107835.1"/>
    </source>
</evidence>
<dbReference type="RefSeq" id="WP_236384364.1">
    <property type="nucleotide sequence ID" value="NZ_WKED01000020.1"/>
</dbReference>
<evidence type="ECO:0000256" key="9">
    <source>
        <dbReference type="SAM" id="MobiDB-lite"/>
    </source>
</evidence>
<evidence type="ECO:0000256" key="1">
    <source>
        <dbReference type="ARBA" id="ARBA00004651"/>
    </source>
</evidence>
<dbReference type="SUPFAM" id="SSF103473">
    <property type="entry name" value="MFS general substrate transporter"/>
    <property type="match status" value="1"/>
</dbReference>
<dbReference type="InterPro" id="IPR011701">
    <property type="entry name" value="MFS"/>
</dbReference>
<dbReference type="InterPro" id="IPR036259">
    <property type="entry name" value="MFS_trans_sf"/>
</dbReference>
<dbReference type="EMBL" id="WKED01000020">
    <property type="protein sequence ID" value="MCF5107835.1"/>
    <property type="molecule type" value="Genomic_DNA"/>
</dbReference>
<reference evidence="11 12" key="1">
    <citation type="submission" date="2019-11" db="EMBL/GenBank/DDBJ databases">
        <title>Epiphytic Pseudomonas syringae from cherry orchards.</title>
        <authorList>
            <person name="Hulin M.T."/>
        </authorList>
    </citation>
    <scope>NUCLEOTIDE SEQUENCE [LARGE SCALE GENOMIC DNA]</scope>
    <source>
        <strain evidence="11 12">PA-6-5B</strain>
    </source>
</reference>